<dbReference type="AlphaFoldDB" id="A0AAP2ZBD2"/>
<dbReference type="Gene3D" id="3.40.50.970">
    <property type="match status" value="1"/>
</dbReference>
<dbReference type="InterPro" id="IPR001017">
    <property type="entry name" value="DH_E1"/>
</dbReference>
<accession>A0AAP2ZBD2</accession>
<dbReference type="Pfam" id="PF00676">
    <property type="entry name" value="E1_dh"/>
    <property type="match status" value="1"/>
</dbReference>
<protein>
    <submittedName>
        <fullName evidence="6">Thiamine pyrophosphate-dependent dehydrogenase E1 component subunit alpha</fullName>
    </submittedName>
</protein>
<evidence type="ECO:0000256" key="1">
    <source>
        <dbReference type="ARBA" id="ARBA00001964"/>
    </source>
</evidence>
<evidence type="ECO:0000256" key="2">
    <source>
        <dbReference type="ARBA" id="ARBA00023002"/>
    </source>
</evidence>
<dbReference type="EMBL" id="JAOPJZ010000029">
    <property type="protein sequence ID" value="MCU4754112.1"/>
    <property type="molecule type" value="Genomic_DNA"/>
</dbReference>
<name>A0AAP2ZBD2_9EURY</name>
<dbReference type="InterPro" id="IPR050642">
    <property type="entry name" value="PDH_E1_Alpha_Subunit"/>
</dbReference>
<comment type="cofactor">
    <cofactor evidence="1">
        <name>thiamine diphosphate</name>
        <dbReference type="ChEBI" id="CHEBI:58937"/>
    </cofactor>
</comment>
<evidence type="ECO:0000313" key="7">
    <source>
        <dbReference type="Proteomes" id="UP001321047"/>
    </source>
</evidence>
<dbReference type="SUPFAM" id="SSF52518">
    <property type="entry name" value="Thiamin diphosphate-binding fold (THDP-binding)"/>
    <property type="match status" value="1"/>
</dbReference>
<keyword evidence="2" id="KW-0560">Oxidoreductase</keyword>
<evidence type="ECO:0000256" key="4">
    <source>
        <dbReference type="SAM" id="MobiDB-lite"/>
    </source>
</evidence>
<dbReference type="CDD" id="cd02000">
    <property type="entry name" value="TPP_E1_PDC_ADC_BCADC"/>
    <property type="match status" value="1"/>
</dbReference>
<comment type="caution">
    <text evidence="6">The sequence shown here is derived from an EMBL/GenBank/DDBJ whole genome shotgun (WGS) entry which is preliminary data.</text>
</comment>
<feature type="domain" description="Dehydrogenase E1 component" evidence="5">
    <location>
        <begin position="41"/>
        <end position="318"/>
    </location>
</feature>
<keyword evidence="7" id="KW-1185">Reference proteome</keyword>
<feature type="region of interest" description="Disordered" evidence="4">
    <location>
        <begin position="308"/>
        <end position="348"/>
    </location>
</feature>
<proteinExistence type="predicted"/>
<organism evidence="6 7">
    <name type="scientific">Natronosalvus hydrolyticus</name>
    <dbReference type="NCBI Taxonomy" id="2979988"/>
    <lineage>
        <taxon>Archaea</taxon>
        <taxon>Methanobacteriati</taxon>
        <taxon>Methanobacteriota</taxon>
        <taxon>Stenosarchaea group</taxon>
        <taxon>Halobacteria</taxon>
        <taxon>Halobacteriales</taxon>
        <taxon>Natrialbaceae</taxon>
        <taxon>Natronosalvus</taxon>
    </lineage>
</organism>
<sequence length="348" mass="38418">MVGHNTLQQMYKEMVTARYYEERLQEEYLEGKQPAFDISAGPIPGELHLAAGHEASGAGVCAHLRDSDTVTAPHRPHHVAISKGVDLERMTAEIFGRETGLSKGKGGHMHLYDPEVNFACSGIIAQGCPPAVGAALTAKKRNTDDVAVAFLGEGAISQGAFLESLNLAAVQELPVVFVIEDNDWAISMPKERVTDVEDGSRRAWGFDMHGERVDADDAVTVYEAAEDAIGRARDGNGPSVLEVQVHRRMGHFMGDPESYRPDEDVERAQRRDCITRMETRLREHGFEEADLEGIREGAHERVDEAIEWAKDQPEPEPEATYEDVFTNSPDDWPERPSREVTATDGGEE</sequence>
<dbReference type="GO" id="GO:0004739">
    <property type="term" value="F:pyruvate dehydrogenase (acetyl-transferring) activity"/>
    <property type="evidence" value="ECO:0007669"/>
    <property type="project" value="TreeGrafter"/>
</dbReference>
<dbReference type="InterPro" id="IPR029061">
    <property type="entry name" value="THDP-binding"/>
</dbReference>
<reference evidence="6 7" key="1">
    <citation type="submission" date="2022-09" db="EMBL/GenBank/DDBJ databases">
        <title>Enrichment on poylsaccharides allowed isolation of novel metabolic and taxonomic groups of Haloarchaea.</title>
        <authorList>
            <person name="Sorokin D.Y."/>
            <person name="Elcheninov A.G."/>
            <person name="Khizhniak T.V."/>
            <person name="Kolganova T.V."/>
            <person name="Kublanov I.V."/>
        </authorList>
    </citation>
    <scope>NUCLEOTIDE SEQUENCE [LARGE SCALE GENOMIC DNA]</scope>
    <source>
        <strain evidence="6 7">AArc-curdl1</strain>
    </source>
</reference>
<dbReference type="GO" id="GO:0006086">
    <property type="term" value="P:pyruvate decarboxylation to acetyl-CoA"/>
    <property type="evidence" value="ECO:0007669"/>
    <property type="project" value="TreeGrafter"/>
</dbReference>
<gene>
    <name evidence="6" type="ORF">OB919_19365</name>
</gene>
<dbReference type="RefSeq" id="WP_425461938.1">
    <property type="nucleotide sequence ID" value="NZ_JAOPJZ010000029.1"/>
</dbReference>
<evidence type="ECO:0000256" key="3">
    <source>
        <dbReference type="ARBA" id="ARBA00023052"/>
    </source>
</evidence>
<evidence type="ECO:0000259" key="5">
    <source>
        <dbReference type="Pfam" id="PF00676"/>
    </source>
</evidence>
<evidence type="ECO:0000313" key="6">
    <source>
        <dbReference type="EMBL" id="MCU4754112.1"/>
    </source>
</evidence>
<keyword evidence="3" id="KW-0786">Thiamine pyrophosphate</keyword>
<dbReference type="PANTHER" id="PTHR11516:SF60">
    <property type="entry name" value="PYRUVATE DEHYDROGENASE E1 COMPONENT SUBUNIT ALPHA"/>
    <property type="match status" value="1"/>
</dbReference>
<dbReference type="PANTHER" id="PTHR11516">
    <property type="entry name" value="PYRUVATE DEHYDROGENASE E1 COMPONENT, ALPHA SUBUNIT BACTERIAL AND ORGANELLAR"/>
    <property type="match status" value="1"/>
</dbReference>
<dbReference type="Proteomes" id="UP001321047">
    <property type="component" value="Unassembled WGS sequence"/>
</dbReference>